<keyword evidence="8" id="KW-0460">Magnesium</keyword>
<evidence type="ECO:0000256" key="7">
    <source>
        <dbReference type="ARBA" id="ARBA00022827"/>
    </source>
</evidence>
<evidence type="ECO:0000256" key="3">
    <source>
        <dbReference type="ARBA" id="ARBA00016337"/>
    </source>
</evidence>
<evidence type="ECO:0000256" key="4">
    <source>
        <dbReference type="ARBA" id="ARBA00022630"/>
    </source>
</evidence>
<sequence>MTRRRALTLAAGFACAPRVSRAAERWTGTALGADVSVSLDGPEATVREGLARVPQLLAEVERTFSLYLPESELSRLNASGRLDAPSAMMWDVIAQVDRVHEITGGLFDPTVQPLWRALAFSGDPDAARPLIGWDRVETGAGIVLDAGQALTLNGIVLGYATDLVWGALRELGAERALISLGEQAALGGPYRLPIEDPAAGTVGWRSLRDSAVATSAPAALLLDEGQGHILAPDGSPPIWSSVSIEAESATMADAISTVAVFLGFSELQELMAVARLGRITLVGPDGQVHGL</sequence>
<evidence type="ECO:0000256" key="9">
    <source>
        <dbReference type="ARBA" id="ARBA00031306"/>
    </source>
</evidence>
<dbReference type="EC" id="2.7.1.180" evidence="2"/>
<dbReference type="InterPro" id="IPR003374">
    <property type="entry name" value="ApbE-like_sf"/>
</dbReference>
<dbReference type="InterPro" id="IPR024932">
    <property type="entry name" value="ApbE"/>
</dbReference>
<evidence type="ECO:0000313" key="12">
    <source>
        <dbReference type="Proteomes" id="UP001597135"/>
    </source>
</evidence>
<evidence type="ECO:0000256" key="10">
    <source>
        <dbReference type="ARBA" id="ARBA00048540"/>
    </source>
</evidence>
<comment type="catalytic activity">
    <reaction evidence="10">
        <text>L-threonyl-[protein] + FAD = FMN-L-threonyl-[protein] + AMP + H(+)</text>
        <dbReference type="Rhea" id="RHEA:36847"/>
        <dbReference type="Rhea" id="RHEA-COMP:11060"/>
        <dbReference type="Rhea" id="RHEA-COMP:11061"/>
        <dbReference type="ChEBI" id="CHEBI:15378"/>
        <dbReference type="ChEBI" id="CHEBI:30013"/>
        <dbReference type="ChEBI" id="CHEBI:57692"/>
        <dbReference type="ChEBI" id="CHEBI:74257"/>
        <dbReference type="ChEBI" id="CHEBI:456215"/>
        <dbReference type="EC" id="2.7.1.180"/>
    </reaction>
</comment>
<dbReference type="Proteomes" id="UP001597135">
    <property type="component" value="Unassembled WGS sequence"/>
</dbReference>
<evidence type="ECO:0000256" key="6">
    <source>
        <dbReference type="ARBA" id="ARBA00022723"/>
    </source>
</evidence>
<dbReference type="Gene3D" id="3.10.520.10">
    <property type="entry name" value="ApbE-like domains"/>
    <property type="match status" value="1"/>
</dbReference>
<evidence type="ECO:0000256" key="1">
    <source>
        <dbReference type="ARBA" id="ARBA00001946"/>
    </source>
</evidence>
<evidence type="ECO:0000313" key="11">
    <source>
        <dbReference type="EMBL" id="MFD1343497.1"/>
    </source>
</evidence>
<dbReference type="SUPFAM" id="SSF143631">
    <property type="entry name" value="ApbE-like"/>
    <property type="match status" value="1"/>
</dbReference>
<keyword evidence="4" id="KW-0285">Flavoprotein</keyword>
<keyword evidence="12" id="KW-1185">Reference proteome</keyword>
<dbReference type="EMBL" id="JBHTMU010000026">
    <property type="protein sequence ID" value="MFD1343497.1"/>
    <property type="molecule type" value="Genomic_DNA"/>
</dbReference>
<keyword evidence="6" id="KW-0479">Metal-binding</keyword>
<dbReference type="RefSeq" id="WP_386804507.1">
    <property type="nucleotide sequence ID" value="NZ_JBHTMU010000026.1"/>
</dbReference>
<dbReference type="PANTHER" id="PTHR30040:SF2">
    <property type="entry name" value="FAD:PROTEIN FMN TRANSFERASE"/>
    <property type="match status" value="1"/>
</dbReference>
<reference evidence="12" key="1">
    <citation type="journal article" date="2019" name="Int. J. Syst. Evol. Microbiol.">
        <title>The Global Catalogue of Microorganisms (GCM) 10K type strain sequencing project: providing services to taxonomists for standard genome sequencing and annotation.</title>
        <authorList>
            <consortium name="The Broad Institute Genomics Platform"/>
            <consortium name="The Broad Institute Genome Sequencing Center for Infectious Disease"/>
            <person name="Wu L."/>
            <person name="Ma J."/>
        </authorList>
    </citation>
    <scope>NUCLEOTIDE SEQUENCE [LARGE SCALE GENOMIC DNA]</scope>
    <source>
        <strain evidence="12">CCUG 62953</strain>
    </source>
</reference>
<evidence type="ECO:0000256" key="8">
    <source>
        <dbReference type="ARBA" id="ARBA00022842"/>
    </source>
</evidence>
<comment type="caution">
    <text evidence="11">The sequence shown here is derived from an EMBL/GenBank/DDBJ whole genome shotgun (WGS) entry which is preliminary data.</text>
</comment>
<gene>
    <name evidence="11" type="ORF">ACFQ4E_13795</name>
</gene>
<dbReference type="Pfam" id="PF02424">
    <property type="entry name" value="ApbE"/>
    <property type="match status" value="1"/>
</dbReference>
<keyword evidence="5 11" id="KW-0808">Transferase</keyword>
<name>A0ABW3ZK02_9RHOB</name>
<evidence type="ECO:0000256" key="2">
    <source>
        <dbReference type="ARBA" id="ARBA00011955"/>
    </source>
</evidence>
<keyword evidence="7" id="KW-0274">FAD</keyword>
<evidence type="ECO:0000256" key="5">
    <source>
        <dbReference type="ARBA" id="ARBA00022679"/>
    </source>
</evidence>
<organism evidence="11 12">
    <name type="scientific">Litorisediminicola beolgyonensis</name>
    <dbReference type="NCBI Taxonomy" id="1173614"/>
    <lineage>
        <taxon>Bacteria</taxon>
        <taxon>Pseudomonadati</taxon>
        <taxon>Pseudomonadota</taxon>
        <taxon>Alphaproteobacteria</taxon>
        <taxon>Rhodobacterales</taxon>
        <taxon>Paracoccaceae</taxon>
        <taxon>Litorisediminicola</taxon>
    </lineage>
</organism>
<protein>
    <recommendedName>
        <fullName evidence="3">FAD:protein FMN transferase</fullName>
        <ecNumber evidence="2">2.7.1.180</ecNumber>
    </recommendedName>
    <alternativeName>
        <fullName evidence="9">Flavin transferase</fullName>
    </alternativeName>
</protein>
<accession>A0ABW3ZK02</accession>
<dbReference type="GO" id="GO:0016740">
    <property type="term" value="F:transferase activity"/>
    <property type="evidence" value="ECO:0007669"/>
    <property type="project" value="UniProtKB-KW"/>
</dbReference>
<dbReference type="PANTHER" id="PTHR30040">
    <property type="entry name" value="THIAMINE BIOSYNTHESIS LIPOPROTEIN APBE"/>
    <property type="match status" value="1"/>
</dbReference>
<comment type="cofactor">
    <cofactor evidence="1">
        <name>Mg(2+)</name>
        <dbReference type="ChEBI" id="CHEBI:18420"/>
    </cofactor>
</comment>
<proteinExistence type="predicted"/>